<dbReference type="PROSITE" id="PS50850">
    <property type="entry name" value="MFS"/>
    <property type="match status" value="1"/>
</dbReference>
<feature type="domain" description="Major facilitator superfamily (MFS) profile" evidence="12">
    <location>
        <begin position="234"/>
        <end position="426"/>
    </location>
</feature>
<keyword evidence="8 11" id="KW-1133">Transmembrane helix</keyword>
<evidence type="ECO:0000256" key="9">
    <source>
        <dbReference type="ARBA" id="ARBA00023136"/>
    </source>
</evidence>
<feature type="transmembrane region" description="Helical" evidence="11">
    <location>
        <begin position="322"/>
        <end position="341"/>
    </location>
</feature>
<comment type="similarity">
    <text evidence="2">Belongs to the ArsB family.</text>
</comment>
<feature type="transmembrane region" description="Helical" evidence="11">
    <location>
        <begin position="403"/>
        <end position="425"/>
    </location>
</feature>
<evidence type="ECO:0000256" key="8">
    <source>
        <dbReference type="ARBA" id="ARBA00022989"/>
    </source>
</evidence>
<feature type="transmembrane region" description="Helical" evidence="11">
    <location>
        <begin position="258"/>
        <end position="277"/>
    </location>
</feature>
<evidence type="ECO:0000256" key="5">
    <source>
        <dbReference type="ARBA" id="ARBA00022475"/>
    </source>
</evidence>
<dbReference type="PANTHER" id="PTHR43302">
    <property type="entry name" value="TRANSPORTER ARSB-RELATED"/>
    <property type="match status" value="1"/>
</dbReference>
<evidence type="ECO:0000256" key="10">
    <source>
        <dbReference type="SAM" id="MobiDB-lite"/>
    </source>
</evidence>
<evidence type="ECO:0000256" key="3">
    <source>
        <dbReference type="ARBA" id="ARBA00009843"/>
    </source>
</evidence>
<organism evidence="13 14">
    <name type="scientific">Rhodococcus spongiicola</name>
    <dbReference type="NCBI Taxonomy" id="2487352"/>
    <lineage>
        <taxon>Bacteria</taxon>
        <taxon>Bacillati</taxon>
        <taxon>Actinomycetota</taxon>
        <taxon>Actinomycetes</taxon>
        <taxon>Mycobacteriales</taxon>
        <taxon>Nocardiaceae</taxon>
        <taxon>Rhodococcus</taxon>
    </lineage>
</organism>
<gene>
    <name evidence="13" type="ORF">EF834_08020</name>
</gene>
<dbReference type="OrthoDB" id="3284414at2"/>
<dbReference type="AlphaFoldDB" id="A0A438B1T4"/>
<evidence type="ECO:0000256" key="1">
    <source>
        <dbReference type="ARBA" id="ARBA00004651"/>
    </source>
</evidence>
<evidence type="ECO:0000256" key="2">
    <source>
        <dbReference type="ARBA" id="ARBA00006433"/>
    </source>
</evidence>
<feature type="region of interest" description="Disordered" evidence="10">
    <location>
        <begin position="206"/>
        <end position="226"/>
    </location>
</feature>
<keyword evidence="9 11" id="KW-0472">Membrane</keyword>
<reference evidence="13 14" key="1">
    <citation type="submission" date="2018-11" db="EMBL/GenBank/DDBJ databases">
        <title>Rhodococcus spongicola sp. nov. and Rhodococcus xishaensis sp. nov. from marine sponges.</title>
        <authorList>
            <person name="Li L."/>
            <person name="Lin H.W."/>
        </authorList>
    </citation>
    <scope>NUCLEOTIDE SEQUENCE [LARGE SCALE GENOMIC DNA]</scope>
    <source>
        <strain evidence="13 14">LHW50502</strain>
    </source>
</reference>
<keyword evidence="14" id="KW-1185">Reference proteome</keyword>
<keyword evidence="4" id="KW-0813">Transport</keyword>
<evidence type="ECO:0000256" key="7">
    <source>
        <dbReference type="ARBA" id="ARBA00022849"/>
    </source>
</evidence>
<dbReference type="EMBL" id="RKLN01000002">
    <property type="protein sequence ID" value="RVW04915.1"/>
    <property type="molecule type" value="Genomic_DNA"/>
</dbReference>
<keyword evidence="5" id="KW-1003">Cell membrane</keyword>
<comment type="subcellular location">
    <subcellularLocation>
        <location evidence="1">Cell membrane</location>
        <topology evidence="1">Multi-pass membrane protein</topology>
    </subcellularLocation>
</comment>
<protein>
    <submittedName>
        <fullName evidence="13">Arsenic transporter</fullName>
    </submittedName>
</protein>
<dbReference type="Pfam" id="PF03600">
    <property type="entry name" value="CitMHS"/>
    <property type="match status" value="1"/>
</dbReference>
<keyword evidence="7" id="KW-0059">Arsenical resistance</keyword>
<dbReference type="PRINTS" id="PR00758">
    <property type="entry name" value="ARSENICPUMP"/>
</dbReference>
<sequence length="426" mass="43671">MTVVAVTLVAAVLVFAIVRPHGLPEIVVAGPAAAIALALGVVTPGQAWDEITELAPTVGFLAAILVLAHFIDALGVFSWVASVLTRSGGGDPRRLLTLVFAVAAVTTAVLSLDATVVLLTPVVIRAARALRMQVRPHAYATAHLSNSASTLLPVSNLTNLIAFSATGLTFIHFTAVMALPWLVTVAIELAVFLVFFRRDLADPVTEPVPSDTPPPEVPHSETPLSETPVQPAPVLALSVLAATLVGFALGGLVGIAPVWIAAAGAAVLAVPALRDGLTTPRRIVFAADLWFCAFVLALGVVVAGISAGPVGDWLGDRLPTEASLLGMLLTAGIAAVAANLLNNLPATLLLLAALGSGAPTGLVLALLIGVNLGPNLTYIGSLAMMLWRRVATDGGCRPELGTFTRLGLATTPLAIIAATTTLWLVL</sequence>
<dbReference type="InterPro" id="IPR000802">
    <property type="entry name" value="Arsenical_pump_ArsB"/>
</dbReference>
<comment type="similarity">
    <text evidence="3">Belongs to the CitM (TC 2.A.11) transporter family.</text>
</comment>
<dbReference type="RefSeq" id="WP_127946642.1">
    <property type="nucleotide sequence ID" value="NZ_RKLN01000002.1"/>
</dbReference>
<feature type="transmembrane region" description="Helical" evidence="11">
    <location>
        <begin position="170"/>
        <end position="196"/>
    </location>
</feature>
<feature type="transmembrane region" description="Helical" evidence="11">
    <location>
        <begin position="60"/>
        <end position="84"/>
    </location>
</feature>
<evidence type="ECO:0000256" key="11">
    <source>
        <dbReference type="SAM" id="Phobius"/>
    </source>
</evidence>
<evidence type="ECO:0000313" key="14">
    <source>
        <dbReference type="Proteomes" id="UP000284333"/>
    </source>
</evidence>
<dbReference type="GO" id="GO:0005886">
    <property type="term" value="C:plasma membrane"/>
    <property type="evidence" value="ECO:0007669"/>
    <property type="project" value="UniProtKB-SubCell"/>
</dbReference>
<feature type="transmembrane region" description="Helical" evidence="11">
    <location>
        <begin position="289"/>
        <end position="310"/>
    </location>
</feature>
<keyword evidence="6 11" id="KW-0812">Transmembrane</keyword>
<dbReference type="InterPro" id="IPR020846">
    <property type="entry name" value="MFS_dom"/>
</dbReference>
<feature type="transmembrane region" description="Helical" evidence="11">
    <location>
        <begin position="96"/>
        <end position="124"/>
    </location>
</feature>
<evidence type="ECO:0000256" key="6">
    <source>
        <dbReference type="ARBA" id="ARBA00022692"/>
    </source>
</evidence>
<feature type="transmembrane region" description="Helical" evidence="11">
    <location>
        <begin position="348"/>
        <end position="369"/>
    </location>
</feature>
<evidence type="ECO:0000256" key="4">
    <source>
        <dbReference type="ARBA" id="ARBA00022448"/>
    </source>
</evidence>
<dbReference type="Proteomes" id="UP000284333">
    <property type="component" value="Unassembled WGS sequence"/>
</dbReference>
<evidence type="ECO:0000313" key="13">
    <source>
        <dbReference type="EMBL" id="RVW04915.1"/>
    </source>
</evidence>
<evidence type="ECO:0000259" key="12">
    <source>
        <dbReference type="PROSITE" id="PS50850"/>
    </source>
</evidence>
<dbReference type="PANTHER" id="PTHR43302:SF5">
    <property type="entry name" value="TRANSPORTER ARSB-RELATED"/>
    <property type="match status" value="1"/>
</dbReference>
<comment type="caution">
    <text evidence="13">The sequence shown here is derived from an EMBL/GenBank/DDBJ whole genome shotgun (WGS) entry which is preliminary data.</text>
</comment>
<proteinExistence type="inferred from homology"/>
<dbReference type="GO" id="GO:0046685">
    <property type="term" value="P:response to arsenic-containing substance"/>
    <property type="evidence" value="ECO:0007669"/>
    <property type="project" value="UniProtKB-KW"/>
</dbReference>
<dbReference type="GO" id="GO:0015105">
    <property type="term" value="F:arsenite transmembrane transporter activity"/>
    <property type="evidence" value="ECO:0007669"/>
    <property type="project" value="InterPro"/>
</dbReference>
<accession>A0A438B1T4</accession>
<name>A0A438B1T4_9NOCA</name>
<dbReference type="InterPro" id="IPR004680">
    <property type="entry name" value="Cit_transptr-like_dom"/>
</dbReference>